<name>A0ABP5E7E1_9MICO</name>
<dbReference type="PRINTS" id="PR01790">
    <property type="entry name" value="SMP30FAMILY"/>
</dbReference>
<evidence type="ECO:0000256" key="1">
    <source>
        <dbReference type="ARBA" id="ARBA00008853"/>
    </source>
</evidence>
<dbReference type="SUPFAM" id="SSF63829">
    <property type="entry name" value="Calcium-dependent phosphotriesterase"/>
    <property type="match status" value="1"/>
</dbReference>
<dbReference type="InterPro" id="IPR011042">
    <property type="entry name" value="6-blade_b-propeller_TolB-like"/>
</dbReference>
<organism evidence="3 4">
    <name type="scientific">Microbacterium pumilum</name>
    <dbReference type="NCBI Taxonomy" id="344165"/>
    <lineage>
        <taxon>Bacteria</taxon>
        <taxon>Bacillati</taxon>
        <taxon>Actinomycetota</taxon>
        <taxon>Actinomycetes</taxon>
        <taxon>Micrococcales</taxon>
        <taxon>Microbacteriaceae</taxon>
        <taxon>Microbacterium</taxon>
    </lineage>
</organism>
<dbReference type="EMBL" id="BAAAOH010000001">
    <property type="protein sequence ID" value="GAA1992824.1"/>
    <property type="molecule type" value="Genomic_DNA"/>
</dbReference>
<keyword evidence="4" id="KW-1185">Reference proteome</keyword>
<dbReference type="Proteomes" id="UP001500326">
    <property type="component" value="Unassembled WGS sequence"/>
</dbReference>
<dbReference type="PANTHER" id="PTHR10907:SF47">
    <property type="entry name" value="REGUCALCIN"/>
    <property type="match status" value="1"/>
</dbReference>
<comment type="similarity">
    <text evidence="1">Belongs to the SMP-30/CGR1 family.</text>
</comment>
<gene>
    <name evidence="3" type="ORF">GCM10009777_30410</name>
</gene>
<dbReference type="InterPro" id="IPR013658">
    <property type="entry name" value="SGL"/>
</dbReference>
<dbReference type="PANTHER" id="PTHR10907">
    <property type="entry name" value="REGUCALCIN"/>
    <property type="match status" value="1"/>
</dbReference>
<sequence length="305" mass="32263">MIATPATDRAFRLAEGPVWDDRTQRLLWVDILAGDVLIGSLGDDDRISIVDELHFPTMVGAVALTEADDLLVAALDRLVRVSPDGSRRAGPPLFEDARRRFNDGKADPSGRYVVGTMSLSGHSSAEQLFRVHGADVEVVDDDLTLSNGLAWTSDGSRMYSVDTLTAVIRMRDHDSTAGSSGEWTPFATLDAGSPDGICIDAEDHLWVAVWGEGAVLRFSPDGAVVDRLDVAAPFTSSVAFAGPDLDVLVITTASDDHGTLDVVGYPDSGRLFTARPGVRGVPSARVAASVLDGHVPAVDDGMPVG</sequence>
<evidence type="ECO:0000259" key="2">
    <source>
        <dbReference type="Pfam" id="PF08450"/>
    </source>
</evidence>
<protein>
    <submittedName>
        <fullName evidence="3">SMP-30/gluconolactonase/LRE family protein</fullName>
    </submittedName>
</protein>
<evidence type="ECO:0000313" key="3">
    <source>
        <dbReference type="EMBL" id="GAA1992824.1"/>
    </source>
</evidence>
<evidence type="ECO:0000313" key="4">
    <source>
        <dbReference type="Proteomes" id="UP001500326"/>
    </source>
</evidence>
<comment type="caution">
    <text evidence="3">The sequence shown here is derived from an EMBL/GenBank/DDBJ whole genome shotgun (WGS) entry which is preliminary data.</text>
</comment>
<dbReference type="Pfam" id="PF08450">
    <property type="entry name" value="SGL"/>
    <property type="match status" value="1"/>
</dbReference>
<dbReference type="InterPro" id="IPR005511">
    <property type="entry name" value="SMP-30"/>
</dbReference>
<dbReference type="Gene3D" id="2.120.10.30">
    <property type="entry name" value="TolB, C-terminal domain"/>
    <property type="match status" value="1"/>
</dbReference>
<proteinExistence type="inferred from homology"/>
<reference evidence="4" key="1">
    <citation type="journal article" date="2019" name="Int. J. Syst. Evol. Microbiol.">
        <title>The Global Catalogue of Microorganisms (GCM) 10K type strain sequencing project: providing services to taxonomists for standard genome sequencing and annotation.</title>
        <authorList>
            <consortium name="The Broad Institute Genomics Platform"/>
            <consortium name="The Broad Institute Genome Sequencing Center for Infectious Disease"/>
            <person name="Wu L."/>
            <person name="Ma J."/>
        </authorList>
    </citation>
    <scope>NUCLEOTIDE SEQUENCE [LARGE SCALE GENOMIC DNA]</scope>
    <source>
        <strain evidence="4">JCM 14902</strain>
    </source>
</reference>
<dbReference type="RefSeq" id="WP_344064081.1">
    <property type="nucleotide sequence ID" value="NZ_BAAAOH010000001.1"/>
</dbReference>
<accession>A0ABP5E7E1</accession>
<feature type="domain" description="SMP-30/Gluconolactonase/LRE-like region" evidence="2">
    <location>
        <begin position="13"/>
        <end position="253"/>
    </location>
</feature>